<dbReference type="GO" id="GO:0005739">
    <property type="term" value="C:mitochondrion"/>
    <property type="evidence" value="ECO:0007669"/>
    <property type="project" value="TreeGrafter"/>
</dbReference>
<dbReference type="Gene3D" id="3.10.129.10">
    <property type="entry name" value="Hotdog Thioesterase"/>
    <property type="match status" value="1"/>
</dbReference>
<accession>A0AAD5SUW3</accession>
<feature type="region of interest" description="Disordered" evidence="1">
    <location>
        <begin position="247"/>
        <end position="276"/>
    </location>
</feature>
<comment type="caution">
    <text evidence="2">The sequence shown here is derived from an EMBL/GenBank/DDBJ whole genome shotgun (WGS) entry which is preliminary data.</text>
</comment>
<dbReference type="EMBL" id="JADGJH010001675">
    <property type="protein sequence ID" value="KAJ3111015.1"/>
    <property type="molecule type" value="Genomic_DNA"/>
</dbReference>
<dbReference type="CDD" id="cd03441">
    <property type="entry name" value="R_hydratase_like"/>
    <property type="match status" value="1"/>
</dbReference>
<protein>
    <recommendedName>
        <fullName evidence="4">MaoC-like domain-containing protein</fullName>
    </recommendedName>
</protein>
<dbReference type="InterPro" id="IPR029069">
    <property type="entry name" value="HotDog_dom_sf"/>
</dbReference>
<name>A0AAD5SUW3_9FUNG</name>
<dbReference type="PANTHER" id="PTHR28152:SF1">
    <property type="entry name" value="HYDROXYACYL-THIOESTER DEHYDRATASE TYPE 2, MITOCHONDRIAL"/>
    <property type="match status" value="1"/>
</dbReference>
<proteinExistence type="predicted"/>
<evidence type="ECO:0000313" key="3">
    <source>
        <dbReference type="Proteomes" id="UP001211907"/>
    </source>
</evidence>
<reference evidence="2" key="1">
    <citation type="submission" date="2020-05" db="EMBL/GenBank/DDBJ databases">
        <title>Phylogenomic resolution of chytrid fungi.</title>
        <authorList>
            <person name="Stajich J.E."/>
            <person name="Amses K."/>
            <person name="Simmons R."/>
            <person name="Seto K."/>
            <person name="Myers J."/>
            <person name="Bonds A."/>
            <person name="Quandt C.A."/>
            <person name="Barry K."/>
            <person name="Liu P."/>
            <person name="Grigoriev I."/>
            <person name="Longcore J.E."/>
            <person name="James T.Y."/>
        </authorList>
    </citation>
    <scope>NUCLEOTIDE SEQUENCE</scope>
    <source>
        <strain evidence="2">JEL0513</strain>
    </source>
</reference>
<feature type="compositionally biased region" description="Low complexity" evidence="1">
    <location>
        <begin position="265"/>
        <end position="276"/>
    </location>
</feature>
<sequence length="408" mass="44787">MKRLIGLHHDSIDNTRLAELTQLLGRIANTAKITGRVKAHANQQSSFQAILPTTNSIRLHHARLGILHSLVLFHSTEPLSHDGYYASHLPPANFLKLHKTSSDPDHRRLLVFGSIAFSSNTNVNLNRMTLRQETTFDNCKLVRGTPFVWVTRRIFAVPTSINRAVESRSDDNGLLLCTDTRVLAYPLIPSRPSVDAVASNVASDINISDGNDETLFSASIPIVAKDSNAANFPSEATVGVVKIQNAISLNAPPPPSPPSPPPTRQPQSQPSTSTPTFSFHHRLSAVEIFQYSALTNNCHLIHYNKDYAKHEGYYDCIVPGTLLASIACTHVERELAKSSGSRTDGGKNEIITKYKYHLVKPVLVGQEFVVHGDGSGKVWIDSEGVNSDEENQNKLVMHATYSTSMLTS</sequence>
<evidence type="ECO:0008006" key="4">
    <source>
        <dbReference type="Google" id="ProtNLM"/>
    </source>
</evidence>
<dbReference type="SUPFAM" id="SSF54637">
    <property type="entry name" value="Thioesterase/thiol ester dehydrase-isomerase"/>
    <property type="match status" value="1"/>
</dbReference>
<dbReference type="InterPro" id="IPR052741">
    <property type="entry name" value="Mitochondrial_HTD2"/>
</dbReference>
<dbReference type="Proteomes" id="UP001211907">
    <property type="component" value="Unassembled WGS sequence"/>
</dbReference>
<keyword evidence="3" id="KW-1185">Reference proteome</keyword>
<dbReference type="PANTHER" id="PTHR28152">
    <property type="entry name" value="HYDROXYACYL-THIOESTER DEHYDRATASE TYPE 2, MITOCHONDRIAL"/>
    <property type="match status" value="1"/>
</dbReference>
<evidence type="ECO:0000256" key="1">
    <source>
        <dbReference type="SAM" id="MobiDB-lite"/>
    </source>
</evidence>
<evidence type="ECO:0000313" key="2">
    <source>
        <dbReference type="EMBL" id="KAJ3111015.1"/>
    </source>
</evidence>
<feature type="compositionally biased region" description="Pro residues" evidence="1">
    <location>
        <begin position="251"/>
        <end position="264"/>
    </location>
</feature>
<dbReference type="AlphaFoldDB" id="A0AAD5SUW3"/>
<organism evidence="2 3">
    <name type="scientific">Physocladia obscura</name>
    <dbReference type="NCBI Taxonomy" id="109957"/>
    <lineage>
        <taxon>Eukaryota</taxon>
        <taxon>Fungi</taxon>
        <taxon>Fungi incertae sedis</taxon>
        <taxon>Chytridiomycota</taxon>
        <taxon>Chytridiomycota incertae sedis</taxon>
        <taxon>Chytridiomycetes</taxon>
        <taxon>Chytridiales</taxon>
        <taxon>Chytriomycetaceae</taxon>
        <taxon>Physocladia</taxon>
    </lineage>
</organism>
<gene>
    <name evidence="2" type="ORF">HK100_002839</name>
</gene>
<dbReference type="GO" id="GO:0019171">
    <property type="term" value="F:(3R)-hydroxyacyl-[acyl-carrier-protein] dehydratase activity"/>
    <property type="evidence" value="ECO:0007669"/>
    <property type="project" value="TreeGrafter"/>
</dbReference>